<keyword evidence="4 9" id="KW-0812">Transmembrane</keyword>
<dbReference type="PROSITE" id="PS50920">
    <property type="entry name" value="SOLCAR"/>
    <property type="match status" value="3"/>
</dbReference>
<keyword evidence="3 10" id="KW-0813">Transport</keyword>
<evidence type="ECO:0000256" key="7">
    <source>
        <dbReference type="ARBA" id="ARBA00023128"/>
    </source>
</evidence>
<protein>
    <submittedName>
        <fullName evidence="11">Ornithine transporter</fullName>
    </submittedName>
</protein>
<evidence type="ECO:0000256" key="10">
    <source>
        <dbReference type="RuleBase" id="RU000488"/>
    </source>
</evidence>
<evidence type="ECO:0000256" key="5">
    <source>
        <dbReference type="ARBA" id="ARBA00022737"/>
    </source>
</evidence>
<keyword evidence="5" id="KW-0677">Repeat</keyword>
<dbReference type="InterPro" id="IPR050567">
    <property type="entry name" value="Mitochondrial_Carrier"/>
</dbReference>
<dbReference type="EMBL" id="JBBJCI010000024">
    <property type="protein sequence ID" value="KAK7254487.1"/>
    <property type="molecule type" value="Genomic_DNA"/>
</dbReference>
<evidence type="ECO:0000256" key="2">
    <source>
        <dbReference type="ARBA" id="ARBA00006375"/>
    </source>
</evidence>
<dbReference type="Pfam" id="PF00153">
    <property type="entry name" value="Mito_carr"/>
    <property type="match status" value="3"/>
</dbReference>
<name>A0ABR1GFA4_AURAN</name>
<dbReference type="InterPro" id="IPR023395">
    <property type="entry name" value="MCP_dom_sf"/>
</dbReference>
<gene>
    <name evidence="11" type="primary">ORT1</name>
    <name evidence="11" type="ORF">SO694_00011147</name>
</gene>
<dbReference type="InterPro" id="IPR002067">
    <property type="entry name" value="MCP"/>
</dbReference>
<comment type="subcellular location">
    <subcellularLocation>
        <location evidence="1">Mitochondrion membrane</location>
        <topology evidence="1">Multi-pass membrane protein</topology>
    </subcellularLocation>
</comment>
<feature type="repeat" description="Solcar" evidence="9">
    <location>
        <begin position="186"/>
        <end position="275"/>
    </location>
</feature>
<evidence type="ECO:0000256" key="1">
    <source>
        <dbReference type="ARBA" id="ARBA00004225"/>
    </source>
</evidence>
<dbReference type="InterPro" id="IPR018108">
    <property type="entry name" value="MCP_transmembrane"/>
</dbReference>
<evidence type="ECO:0000256" key="4">
    <source>
        <dbReference type="ARBA" id="ARBA00022692"/>
    </source>
</evidence>
<dbReference type="Gene3D" id="1.50.40.10">
    <property type="entry name" value="Mitochondrial carrier domain"/>
    <property type="match status" value="1"/>
</dbReference>
<proteinExistence type="inferred from homology"/>
<dbReference type="PANTHER" id="PTHR45624">
    <property type="entry name" value="MITOCHONDRIAL BASIC AMINO ACIDS TRANSPORTER-RELATED"/>
    <property type="match status" value="1"/>
</dbReference>
<accession>A0ABR1GFA4</accession>
<keyword evidence="7" id="KW-0496">Mitochondrion</keyword>
<evidence type="ECO:0000256" key="6">
    <source>
        <dbReference type="ARBA" id="ARBA00022989"/>
    </source>
</evidence>
<keyword evidence="6" id="KW-1133">Transmembrane helix</keyword>
<evidence type="ECO:0000256" key="9">
    <source>
        <dbReference type="PROSITE-ProRule" id="PRU00282"/>
    </source>
</evidence>
<dbReference type="PANTHER" id="PTHR45624:SF12">
    <property type="entry name" value="MITOCHONDRIAL ORNITHINE TRANSPORTER 1"/>
    <property type="match status" value="1"/>
</dbReference>
<feature type="repeat" description="Solcar" evidence="9">
    <location>
        <begin position="91"/>
        <end position="178"/>
    </location>
</feature>
<comment type="similarity">
    <text evidence="2 10">Belongs to the mitochondrial carrier (TC 2.A.29) family.</text>
</comment>
<dbReference type="SUPFAM" id="SSF103506">
    <property type="entry name" value="Mitochondrial carrier"/>
    <property type="match status" value="1"/>
</dbReference>
<keyword evidence="12" id="KW-1185">Reference proteome</keyword>
<evidence type="ECO:0000313" key="11">
    <source>
        <dbReference type="EMBL" id="KAK7254487.1"/>
    </source>
</evidence>
<feature type="repeat" description="Solcar" evidence="9">
    <location>
        <begin position="4"/>
        <end position="79"/>
    </location>
</feature>
<evidence type="ECO:0000256" key="3">
    <source>
        <dbReference type="ARBA" id="ARBA00022448"/>
    </source>
</evidence>
<organism evidence="11 12">
    <name type="scientific">Aureococcus anophagefferens</name>
    <name type="common">Harmful bloom alga</name>
    <dbReference type="NCBI Taxonomy" id="44056"/>
    <lineage>
        <taxon>Eukaryota</taxon>
        <taxon>Sar</taxon>
        <taxon>Stramenopiles</taxon>
        <taxon>Ochrophyta</taxon>
        <taxon>Pelagophyceae</taxon>
        <taxon>Pelagomonadales</taxon>
        <taxon>Pelagomonadaceae</taxon>
        <taxon>Aureococcus</taxon>
    </lineage>
</organism>
<dbReference type="Proteomes" id="UP001363151">
    <property type="component" value="Unassembled WGS sequence"/>
</dbReference>
<comment type="caution">
    <text evidence="11">The sequence shown here is derived from an EMBL/GenBank/DDBJ whole genome shotgun (WGS) entry which is preliminary data.</text>
</comment>
<evidence type="ECO:0000313" key="12">
    <source>
        <dbReference type="Proteomes" id="UP001363151"/>
    </source>
</evidence>
<dbReference type="PRINTS" id="PR00926">
    <property type="entry name" value="MITOCARRIER"/>
</dbReference>
<keyword evidence="8 9" id="KW-0472">Membrane</keyword>
<reference evidence="11 12" key="1">
    <citation type="submission" date="2024-03" db="EMBL/GenBank/DDBJ databases">
        <title>Aureococcus anophagefferens CCMP1851 and Kratosvirus quantuckense: Draft genome of a second virus-susceptible host strain in the model system.</title>
        <authorList>
            <person name="Chase E."/>
            <person name="Truchon A.R."/>
            <person name="Schepens W."/>
            <person name="Wilhelm S.W."/>
        </authorList>
    </citation>
    <scope>NUCLEOTIDE SEQUENCE [LARGE SCALE GENOMIC DNA]</scope>
    <source>
        <strain evidence="11 12">CCMP1851</strain>
    </source>
</reference>
<sequence length="281" mass="29359">MSRNDILAGSIGGAVAKVFEHPLDTLKTRMQTSRPTVGALALAQRTTVASLYRGLGAPLLASGCENAILFTSFNATARLIHDGERDDMPFPRVLLAASVSAVAVSHLLTPVEYVKVRLQSAPLLANPGASARGSLACVADAISRRGVAGLYKGHCAMLAREVPGNVAWFSGYELAARALTPANRRRSELATCAAGAFAGMAYWAVPYPVDTVKSSIVAGTHGLPAGVPPTLANVAKKLYADGGLRALYRGCPLTVARAAPGNAILFTVYEAVQRRLSPPPK</sequence>
<evidence type="ECO:0000256" key="8">
    <source>
        <dbReference type="ARBA" id="ARBA00023136"/>
    </source>
</evidence>